<keyword evidence="3" id="KW-0479">Metal-binding</keyword>
<keyword evidence="4" id="KW-0862">Zinc</keyword>
<proteinExistence type="predicted"/>
<evidence type="ECO:0000259" key="9">
    <source>
        <dbReference type="PROSITE" id="PS50081"/>
    </source>
</evidence>
<gene>
    <name evidence="10" type="ORF">HPULCUR_010454</name>
</gene>
<dbReference type="InterPro" id="IPR052816">
    <property type="entry name" value="Peroxisomal_Membrane_PEX28-32"/>
</dbReference>
<keyword evidence="5 8" id="KW-1133">Transmembrane helix</keyword>
<evidence type="ECO:0000256" key="5">
    <source>
        <dbReference type="ARBA" id="ARBA00022989"/>
    </source>
</evidence>
<comment type="caution">
    <text evidence="10">The sequence shown here is derived from an EMBL/GenBank/DDBJ whole genome shotgun (WGS) entry which is preliminary data.</text>
</comment>
<protein>
    <recommendedName>
        <fullName evidence="9">Phorbol-ester/DAG-type domain-containing protein</fullName>
    </recommendedName>
</protein>
<keyword evidence="6 8" id="KW-0472">Membrane</keyword>
<dbReference type="InterPro" id="IPR006614">
    <property type="entry name" value="Peroxin/Ferlin"/>
</dbReference>
<reference evidence="10 11" key="1">
    <citation type="submission" date="2024-04" db="EMBL/GenBank/DDBJ databases">
        <title>genome sequences of Mucor flavus KT1a and Helicostylum pulchrum KT1b strains isolation_sourced from the surface of a dry-aged beef.</title>
        <authorList>
            <person name="Toyotome T."/>
            <person name="Hosono M."/>
            <person name="Torimaru M."/>
            <person name="Fukuda K."/>
            <person name="Mikami N."/>
        </authorList>
    </citation>
    <scope>NUCLEOTIDE SEQUENCE [LARGE SCALE GENOMIC DNA]</scope>
    <source>
        <strain evidence="10 11">KT1b</strain>
    </source>
</reference>
<dbReference type="InterPro" id="IPR046349">
    <property type="entry name" value="C1-like_sf"/>
</dbReference>
<dbReference type="PROSITE" id="PS00479">
    <property type="entry name" value="ZF_DAG_PE_1"/>
    <property type="match status" value="1"/>
</dbReference>
<comment type="subcellular location">
    <subcellularLocation>
        <location evidence="1">Membrane</location>
        <topology evidence="1">Multi-pass membrane protein</topology>
    </subcellularLocation>
</comment>
<dbReference type="Proteomes" id="UP001476247">
    <property type="component" value="Unassembled WGS sequence"/>
</dbReference>
<dbReference type="InterPro" id="IPR010482">
    <property type="entry name" value="TECPR1-like_DysF"/>
</dbReference>
<dbReference type="PANTHER" id="PTHR28304:SF2">
    <property type="entry name" value="PEROXISOMAL MEMBRANE PROTEIN PEX29"/>
    <property type="match status" value="1"/>
</dbReference>
<feature type="domain" description="Phorbol-ester/DAG-type" evidence="9">
    <location>
        <begin position="7"/>
        <end position="56"/>
    </location>
</feature>
<dbReference type="EMBL" id="BAABUJ010000040">
    <property type="protein sequence ID" value="GAA5804944.1"/>
    <property type="molecule type" value="Genomic_DNA"/>
</dbReference>
<organism evidence="10 11">
    <name type="scientific">Helicostylum pulchrum</name>
    <dbReference type="NCBI Taxonomy" id="562976"/>
    <lineage>
        <taxon>Eukaryota</taxon>
        <taxon>Fungi</taxon>
        <taxon>Fungi incertae sedis</taxon>
        <taxon>Mucoromycota</taxon>
        <taxon>Mucoromycotina</taxon>
        <taxon>Mucoromycetes</taxon>
        <taxon>Mucorales</taxon>
        <taxon>Mucorineae</taxon>
        <taxon>Mucoraceae</taxon>
        <taxon>Helicostylum</taxon>
    </lineage>
</organism>
<feature type="transmembrane region" description="Helical" evidence="8">
    <location>
        <begin position="289"/>
        <end position="310"/>
    </location>
</feature>
<evidence type="ECO:0000256" key="6">
    <source>
        <dbReference type="ARBA" id="ARBA00023136"/>
    </source>
</evidence>
<evidence type="ECO:0000313" key="10">
    <source>
        <dbReference type="EMBL" id="GAA5804944.1"/>
    </source>
</evidence>
<dbReference type="PROSITE" id="PS50081">
    <property type="entry name" value="ZF_DAG_PE_2"/>
    <property type="match status" value="1"/>
</dbReference>
<evidence type="ECO:0000256" key="3">
    <source>
        <dbReference type="ARBA" id="ARBA00022723"/>
    </source>
</evidence>
<sequence length="495" mass="56771">MPSVIKYHVFQEKTFQGLVYCDYCGKLLWGIARQGVHCAECGYNCHTSCSDLVIQCRQPRRLSPDSLSVTDSEPESLSKYRSTSYDRHLDDTNSSTHSSSARKPRKLDTSDLNRSQSSSKLLEDALLKSPTTTATTATNKNKAFRKSLKHQLQQHNESSMSPHATAKAFTRLVARSKAFFYVAKFIYDIYSWKNKLFSILVCLFWIATCLNSSILIIIPPLLILLLYTQTGIITQPASQILFPRFDENTSEYYQNLENMQHAFLFFIRVYDNFAYHLQHITLNSTMYKLLLIVSICLSGLIYVCGTWFMMATGLMILVNKTWVGSLLEIVLQFLIEFLQTCIDLVQRVFKTETKVVPHPIQVSLYENQRWWAGNGYTSQLLRSERSGWSNITGLEPLPSKEEMPSPTHYVWADDDQWHLDTTGPWADDALEIVTLIECDENGWVYSDHRWQNARSRPESITGRAAAIGQNDGSRALTRRRRWCRKANPIIHGKTI</sequence>
<dbReference type="InterPro" id="IPR002219">
    <property type="entry name" value="PKC_DAG/PE"/>
</dbReference>
<dbReference type="Pfam" id="PF00130">
    <property type="entry name" value="C1_1"/>
    <property type="match status" value="1"/>
</dbReference>
<dbReference type="SMART" id="SM00109">
    <property type="entry name" value="C1"/>
    <property type="match status" value="1"/>
</dbReference>
<accession>A0ABP9YDA7</accession>
<evidence type="ECO:0000256" key="4">
    <source>
        <dbReference type="ARBA" id="ARBA00022833"/>
    </source>
</evidence>
<evidence type="ECO:0000256" key="8">
    <source>
        <dbReference type="SAM" id="Phobius"/>
    </source>
</evidence>
<dbReference type="Pfam" id="PF06398">
    <property type="entry name" value="Pex24p"/>
    <property type="match status" value="1"/>
</dbReference>
<keyword evidence="11" id="KW-1185">Reference proteome</keyword>
<dbReference type="SUPFAM" id="SSF57889">
    <property type="entry name" value="Cysteine-rich domain"/>
    <property type="match status" value="1"/>
</dbReference>
<evidence type="ECO:0000256" key="2">
    <source>
        <dbReference type="ARBA" id="ARBA00022692"/>
    </source>
</evidence>
<dbReference type="PANTHER" id="PTHR28304">
    <property type="entry name" value="PEROXISOMAL MEMBRANE PROTEIN PEX29"/>
    <property type="match status" value="1"/>
</dbReference>
<keyword evidence="2 8" id="KW-0812">Transmembrane</keyword>
<feature type="transmembrane region" description="Helical" evidence="8">
    <location>
        <begin position="196"/>
        <end position="218"/>
    </location>
</feature>
<feature type="region of interest" description="Disordered" evidence="7">
    <location>
        <begin position="63"/>
        <end position="116"/>
    </location>
</feature>
<name>A0ABP9YDA7_9FUNG</name>
<evidence type="ECO:0000256" key="7">
    <source>
        <dbReference type="SAM" id="MobiDB-lite"/>
    </source>
</evidence>
<evidence type="ECO:0000313" key="11">
    <source>
        <dbReference type="Proteomes" id="UP001476247"/>
    </source>
</evidence>
<dbReference type="Gene3D" id="3.30.60.20">
    <property type="match status" value="1"/>
</dbReference>
<evidence type="ECO:0000256" key="1">
    <source>
        <dbReference type="ARBA" id="ARBA00004141"/>
    </source>
</evidence>
<dbReference type="SMART" id="SM00693">
    <property type="entry name" value="DysFN"/>
    <property type="match status" value="1"/>
</dbReference>